<keyword evidence="3" id="KW-1185">Reference proteome</keyword>
<evidence type="ECO:0000256" key="1">
    <source>
        <dbReference type="SAM" id="Phobius"/>
    </source>
</evidence>
<protein>
    <submittedName>
        <fullName evidence="2">Uncharacterized protein</fullName>
    </submittedName>
</protein>
<dbReference type="KEGG" id="upi:EJG51_006035"/>
<proteinExistence type="predicted"/>
<sequence length="121" mass="13525">MSVRTKPDREQIEQAAAIYKEINSGNPNQLRIHQGQVLRSGLGSKLAALKNLSLDTRVKLNLGFTAISTLLLALAALLPEFVIRYQLQSWLCTLALSSTVVTILFWHYLYDAMCHPYQGGH</sequence>
<accession>A0A6M4A2F9</accession>
<dbReference type="EMBL" id="CP051152">
    <property type="protein sequence ID" value="QJQ05481.1"/>
    <property type="molecule type" value="Genomic_DNA"/>
</dbReference>
<dbReference type="Proteomes" id="UP000274350">
    <property type="component" value="Chromosome"/>
</dbReference>
<feature type="transmembrane region" description="Helical" evidence="1">
    <location>
        <begin position="90"/>
        <end position="109"/>
    </location>
</feature>
<feature type="transmembrane region" description="Helical" evidence="1">
    <location>
        <begin position="60"/>
        <end position="78"/>
    </location>
</feature>
<evidence type="ECO:0000313" key="3">
    <source>
        <dbReference type="Proteomes" id="UP000274350"/>
    </source>
</evidence>
<reference evidence="2 3" key="1">
    <citation type="journal article" date="2019" name="Int. J. Syst. Evol. Microbiol.">
        <title>Undibacterium piscinae sp. nov., isolated from Korean shiner intestine.</title>
        <authorList>
            <person name="Lee S.Y."/>
            <person name="Kang W."/>
            <person name="Kim P.S."/>
            <person name="Kim H.S."/>
            <person name="Sung H."/>
            <person name="Shin N.R."/>
            <person name="Whon T.W."/>
            <person name="Yun J.H."/>
            <person name="Lee J.Y."/>
            <person name="Lee J.Y."/>
            <person name="Jung M.J."/>
            <person name="Jeong Y.S."/>
            <person name="Tak E.J."/>
            <person name="Han J.E."/>
            <person name="Hyun D.W."/>
            <person name="Kang M.S."/>
            <person name="Lee K.E."/>
            <person name="Lee B.H."/>
            <person name="Bae J.W."/>
        </authorList>
    </citation>
    <scope>NUCLEOTIDE SEQUENCE [LARGE SCALE GENOMIC DNA]</scope>
    <source>
        <strain evidence="2 3">S11R28</strain>
    </source>
</reference>
<name>A0A6M4A2F9_9BURK</name>
<gene>
    <name evidence="2" type="ORF">EJG51_006035</name>
</gene>
<organism evidence="2 3">
    <name type="scientific">Undibacterium piscinae</name>
    <dbReference type="NCBI Taxonomy" id="2495591"/>
    <lineage>
        <taxon>Bacteria</taxon>
        <taxon>Pseudomonadati</taxon>
        <taxon>Pseudomonadota</taxon>
        <taxon>Betaproteobacteria</taxon>
        <taxon>Burkholderiales</taxon>
        <taxon>Oxalobacteraceae</taxon>
        <taxon>Undibacterium</taxon>
    </lineage>
</organism>
<evidence type="ECO:0000313" key="2">
    <source>
        <dbReference type="EMBL" id="QJQ05481.1"/>
    </source>
</evidence>
<keyword evidence="1" id="KW-1133">Transmembrane helix</keyword>
<keyword evidence="1" id="KW-0812">Transmembrane</keyword>
<keyword evidence="1" id="KW-0472">Membrane</keyword>
<dbReference type="AlphaFoldDB" id="A0A6M4A2F9"/>